<dbReference type="EMBL" id="JACJKY010000002">
    <property type="protein sequence ID" value="MBM6919837.1"/>
    <property type="molecule type" value="Genomic_DNA"/>
</dbReference>
<dbReference type="PANTHER" id="PTHR43298">
    <property type="entry name" value="MULTIDRUG RESISTANCE PROTEIN NORM-RELATED"/>
    <property type="match status" value="1"/>
</dbReference>
<accession>A0A938X5M2</accession>
<evidence type="ECO:0000256" key="5">
    <source>
        <dbReference type="ARBA" id="ARBA00031636"/>
    </source>
</evidence>
<dbReference type="GO" id="GO:0042910">
    <property type="term" value="F:xenobiotic transmembrane transporter activity"/>
    <property type="evidence" value="ECO:0007669"/>
    <property type="project" value="InterPro"/>
</dbReference>
<feature type="transmembrane region" description="Helical" evidence="6">
    <location>
        <begin position="127"/>
        <end position="151"/>
    </location>
</feature>
<dbReference type="AlphaFoldDB" id="A0A938X5M2"/>
<organism evidence="7 8">
    <name type="scientific">Merdimmobilis hominis</name>
    <dbReference type="NCBI Taxonomy" id="2897707"/>
    <lineage>
        <taxon>Bacteria</taxon>
        <taxon>Bacillati</taxon>
        <taxon>Bacillota</taxon>
        <taxon>Clostridia</taxon>
        <taxon>Eubacteriales</taxon>
        <taxon>Oscillospiraceae</taxon>
        <taxon>Merdimmobilis</taxon>
    </lineage>
</organism>
<feature type="transmembrane region" description="Helical" evidence="6">
    <location>
        <begin position="388"/>
        <end position="409"/>
    </location>
</feature>
<evidence type="ECO:0000313" key="7">
    <source>
        <dbReference type="EMBL" id="MBM6919837.1"/>
    </source>
</evidence>
<comment type="caution">
    <text evidence="7">The sequence shown here is derived from an EMBL/GenBank/DDBJ whole genome shotgun (WGS) entry which is preliminary data.</text>
</comment>
<sequence>MGCCIFGGTHVNRQLIRYIVPNILAMAGTSCYVLADTFFISIAEGANGITALNLVLPVYGLIYALGSMIGVGSATRYTLSKATGQDSAGDFFSNSVWWTLLLSSMFVVTGLCFPGEFLALLGADEQIAAIGVPYLRIVLLFAPFFMLNYTFTAFVRNDYAPKLAMLATLLSGLFNIVFDYIFMFPMGMGMIGAALATGISPIVSMSICMVHYLSKNSSIVFTKKRPSLHKLFASCSLGVVAFVGELSSGITTLVFNFILLSISGNTAVAAYGVIANIALVGTALLNGVSLGLQPVASAMHGRADAKEERRIYAHALIIAEMIAVTAAAAAVLFGDQLIAVFNSERSAELASYAAPGIRVYFAGFLIAAVNIIKSGFYSAIGKAAQSSAIALSRGVITISALAFLLSAMFGVMGVWMAFPASELVTWILSLVMNAVRKTNDTHIKPHASGEDADRRDMI</sequence>
<dbReference type="GO" id="GO:0005886">
    <property type="term" value="C:plasma membrane"/>
    <property type="evidence" value="ECO:0007669"/>
    <property type="project" value="TreeGrafter"/>
</dbReference>
<comment type="similarity">
    <text evidence="2">Belongs to the multi antimicrobial extrusion (MATE) (TC 2.A.66.1) family.</text>
</comment>
<feature type="transmembrane region" description="Helical" evidence="6">
    <location>
        <begin position="268"/>
        <end position="290"/>
    </location>
</feature>
<feature type="transmembrane region" description="Helical" evidence="6">
    <location>
        <begin position="54"/>
        <end position="75"/>
    </location>
</feature>
<keyword evidence="6" id="KW-0812">Transmembrane</keyword>
<dbReference type="InterPro" id="IPR045070">
    <property type="entry name" value="MATE_MepA-like"/>
</dbReference>
<name>A0A938X5M2_9FIRM</name>
<evidence type="ECO:0000256" key="3">
    <source>
        <dbReference type="ARBA" id="ARBA00020268"/>
    </source>
</evidence>
<evidence type="ECO:0000256" key="2">
    <source>
        <dbReference type="ARBA" id="ARBA00010199"/>
    </source>
</evidence>
<dbReference type="InterPro" id="IPR002528">
    <property type="entry name" value="MATE_fam"/>
</dbReference>
<dbReference type="Proteomes" id="UP000774750">
    <property type="component" value="Unassembled WGS sequence"/>
</dbReference>
<dbReference type="InterPro" id="IPR050222">
    <property type="entry name" value="MATE_MdtK"/>
</dbReference>
<evidence type="ECO:0000313" key="8">
    <source>
        <dbReference type="Proteomes" id="UP000774750"/>
    </source>
</evidence>
<feature type="transmembrane region" description="Helical" evidence="6">
    <location>
        <begin position="189"/>
        <end position="210"/>
    </location>
</feature>
<reference evidence="7" key="2">
    <citation type="journal article" date="2021" name="Sci. Rep.">
        <title>The distribution of antibiotic resistance genes in chicken gut microbiota commensals.</title>
        <authorList>
            <person name="Juricova H."/>
            <person name="Matiasovicova J."/>
            <person name="Kubasova T."/>
            <person name="Cejkova D."/>
            <person name="Rychlik I."/>
        </authorList>
    </citation>
    <scope>NUCLEOTIDE SEQUENCE</scope>
    <source>
        <strain evidence="7">An559</strain>
    </source>
</reference>
<keyword evidence="6" id="KW-0472">Membrane</keyword>
<feature type="transmembrane region" description="Helical" evidence="6">
    <location>
        <begin position="163"/>
        <end position="183"/>
    </location>
</feature>
<feature type="transmembrane region" description="Helical" evidence="6">
    <location>
        <begin position="23"/>
        <end position="42"/>
    </location>
</feature>
<keyword evidence="4" id="KW-0813">Transport</keyword>
<comment type="function">
    <text evidence="1">Multidrug efflux pump.</text>
</comment>
<feature type="transmembrane region" description="Helical" evidence="6">
    <location>
        <begin position="96"/>
        <end position="121"/>
    </location>
</feature>
<proteinExistence type="inferred from homology"/>
<dbReference type="Pfam" id="PF01554">
    <property type="entry name" value="MatE"/>
    <property type="match status" value="2"/>
</dbReference>
<gene>
    <name evidence="7" type="ORF">H6A12_01490</name>
</gene>
<dbReference type="GO" id="GO:0015297">
    <property type="term" value="F:antiporter activity"/>
    <property type="evidence" value="ECO:0007669"/>
    <property type="project" value="InterPro"/>
</dbReference>
<protein>
    <recommendedName>
        <fullName evidence="3">Probable multidrug resistance protein NorM</fullName>
    </recommendedName>
    <alternativeName>
        <fullName evidence="5">Multidrug-efflux transporter</fullName>
    </alternativeName>
</protein>
<feature type="transmembrane region" description="Helical" evidence="6">
    <location>
        <begin position="311"/>
        <end position="333"/>
    </location>
</feature>
<feature type="transmembrane region" description="Helical" evidence="6">
    <location>
        <begin position="231"/>
        <end position="262"/>
    </location>
</feature>
<evidence type="ECO:0000256" key="4">
    <source>
        <dbReference type="ARBA" id="ARBA00022448"/>
    </source>
</evidence>
<keyword evidence="8" id="KW-1185">Reference proteome</keyword>
<reference evidence="7" key="1">
    <citation type="submission" date="2020-08" db="EMBL/GenBank/DDBJ databases">
        <authorList>
            <person name="Cejkova D."/>
            <person name="Kubasova T."/>
            <person name="Jahodarova E."/>
            <person name="Rychlik I."/>
        </authorList>
    </citation>
    <scope>NUCLEOTIDE SEQUENCE</scope>
    <source>
        <strain evidence="7">An559</strain>
    </source>
</reference>
<feature type="transmembrane region" description="Helical" evidence="6">
    <location>
        <begin position="353"/>
        <end position="376"/>
    </location>
</feature>
<dbReference type="CDD" id="cd13143">
    <property type="entry name" value="MATE_MepA_like"/>
    <property type="match status" value="1"/>
</dbReference>
<evidence type="ECO:0000256" key="1">
    <source>
        <dbReference type="ARBA" id="ARBA00003408"/>
    </source>
</evidence>
<dbReference type="PANTHER" id="PTHR43298:SF2">
    <property type="entry name" value="FMN_FAD EXPORTER YEEO-RELATED"/>
    <property type="match status" value="1"/>
</dbReference>
<keyword evidence="6" id="KW-1133">Transmembrane helix</keyword>
<evidence type="ECO:0000256" key="6">
    <source>
        <dbReference type="SAM" id="Phobius"/>
    </source>
</evidence>